<proteinExistence type="predicted"/>
<dbReference type="HOGENOM" id="CLU_1477411_0_0_1"/>
<accession>A0A0E0LD39</accession>
<dbReference type="EnsemblPlants" id="OPUNC06G18040.1">
    <property type="protein sequence ID" value="OPUNC06G18040.1"/>
    <property type="gene ID" value="OPUNC06G18040"/>
</dbReference>
<evidence type="ECO:0000256" key="3">
    <source>
        <dbReference type="ARBA" id="ARBA00023004"/>
    </source>
</evidence>
<evidence type="ECO:0000256" key="1">
    <source>
        <dbReference type="ARBA" id="ARBA00022723"/>
    </source>
</evidence>
<dbReference type="Proteomes" id="UP000026962">
    <property type="component" value="Chromosome 6"/>
</dbReference>
<keyword evidence="1" id="KW-0479">Metal-binding</keyword>
<feature type="domain" description="Non-haem dioxygenase N-terminal" evidence="4">
    <location>
        <begin position="104"/>
        <end position="178"/>
    </location>
</feature>
<dbReference type="Gene3D" id="2.60.120.330">
    <property type="entry name" value="B-lactam Antibiotic, Isopenicillin N Synthase, Chain"/>
    <property type="match status" value="1"/>
</dbReference>
<dbReference type="GO" id="GO:0046872">
    <property type="term" value="F:metal ion binding"/>
    <property type="evidence" value="ECO:0007669"/>
    <property type="project" value="UniProtKB-KW"/>
</dbReference>
<evidence type="ECO:0000256" key="2">
    <source>
        <dbReference type="ARBA" id="ARBA00023002"/>
    </source>
</evidence>
<dbReference type="Gramene" id="OPUNC06G18040.1">
    <property type="protein sequence ID" value="OPUNC06G18040.1"/>
    <property type="gene ID" value="OPUNC06G18040"/>
</dbReference>
<organism evidence="5">
    <name type="scientific">Oryza punctata</name>
    <name type="common">Red rice</name>
    <dbReference type="NCBI Taxonomy" id="4537"/>
    <lineage>
        <taxon>Eukaryota</taxon>
        <taxon>Viridiplantae</taxon>
        <taxon>Streptophyta</taxon>
        <taxon>Embryophyta</taxon>
        <taxon>Tracheophyta</taxon>
        <taxon>Spermatophyta</taxon>
        <taxon>Magnoliopsida</taxon>
        <taxon>Liliopsida</taxon>
        <taxon>Poales</taxon>
        <taxon>Poaceae</taxon>
        <taxon>BOP clade</taxon>
        <taxon>Oryzoideae</taxon>
        <taxon>Oryzeae</taxon>
        <taxon>Oryzinae</taxon>
        <taxon>Oryza</taxon>
    </lineage>
</organism>
<dbReference type="InterPro" id="IPR026992">
    <property type="entry name" value="DIOX_N"/>
</dbReference>
<keyword evidence="2" id="KW-0560">Oxidoreductase</keyword>
<evidence type="ECO:0000313" key="5">
    <source>
        <dbReference type="EnsemblPlants" id="OPUNC06G18040.1"/>
    </source>
</evidence>
<dbReference type="STRING" id="4537.A0A0E0LD39"/>
<reference evidence="5" key="2">
    <citation type="submission" date="2018-05" db="EMBL/GenBank/DDBJ databases">
        <title>OpunRS2 (Oryza punctata Reference Sequence Version 2).</title>
        <authorList>
            <person name="Zhang J."/>
            <person name="Kudrna D."/>
            <person name="Lee S."/>
            <person name="Talag J."/>
            <person name="Welchert J."/>
            <person name="Wing R.A."/>
        </authorList>
    </citation>
    <scope>NUCLEOTIDE SEQUENCE [LARGE SCALE GENOMIC DNA]</scope>
</reference>
<evidence type="ECO:0000259" key="4">
    <source>
        <dbReference type="Pfam" id="PF14226"/>
    </source>
</evidence>
<reference evidence="5" key="1">
    <citation type="submission" date="2015-04" db="UniProtKB">
        <authorList>
            <consortium name="EnsemblPlants"/>
        </authorList>
    </citation>
    <scope>IDENTIFICATION</scope>
</reference>
<evidence type="ECO:0000313" key="6">
    <source>
        <dbReference type="Proteomes" id="UP000026962"/>
    </source>
</evidence>
<dbReference type="Pfam" id="PF14226">
    <property type="entry name" value="DIOX_N"/>
    <property type="match status" value="1"/>
</dbReference>
<dbReference type="SUPFAM" id="SSF51197">
    <property type="entry name" value="Clavaminate synthase-like"/>
    <property type="match status" value="1"/>
</dbReference>
<dbReference type="AlphaFoldDB" id="A0A0E0LD39"/>
<keyword evidence="3" id="KW-0408">Iron</keyword>
<name>A0A0E0LD39_ORYPU</name>
<keyword evidence="6" id="KW-1185">Reference proteome</keyword>
<dbReference type="InterPro" id="IPR027443">
    <property type="entry name" value="IPNS-like_sf"/>
</dbReference>
<sequence length="183" mass="20899">MYKVMAMVSSCDARPWLWLRADKGKADITVRCLLRPRPIPIPPPAPPTRTPYSTPPPPVPCGWCHVGGAAGACRHPNIDISRLANSRDVDEAAKLRSVLQSDWPQHAEPFLDEILAAMREFFHLSPEKKEMYRNVVDADDGGGDRFHPEGYRIDHVDTDKKILDWCDRLYLEVQPEEERRLDF</sequence>
<protein>
    <recommendedName>
        <fullName evidence="4">Non-haem dioxygenase N-terminal domain-containing protein</fullName>
    </recommendedName>
</protein>
<dbReference type="GO" id="GO:0016491">
    <property type="term" value="F:oxidoreductase activity"/>
    <property type="evidence" value="ECO:0007669"/>
    <property type="project" value="UniProtKB-KW"/>
</dbReference>